<dbReference type="PRINTS" id="PR00119">
    <property type="entry name" value="CATATPASE"/>
</dbReference>
<feature type="transmembrane region" description="Helical" evidence="16">
    <location>
        <begin position="128"/>
        <end position="149"/>
    </location>
</feature>
<dbReference type="PROSITE" id="PS00154">
    <property type="entry name" value="ATPASE_E1_E2"/>
    <property type="match status" value="1"/>
</dbReference>
<dbReference type="GO" id="GO:0005516">
    <property type="term" value="F:calmodulin binding"/>
    <property type="evidence" value="ECO:0007669"/>
    <property type="project" value="UniProtKB-KW"/>
</dbReference>
<dbReference type="InterPro" id="IPR008250">
    <property type="entry name" value="ATPase_P-typ_transduc_dom_A_sf"/>
</dbReference>
<keyword evidence="4 16" id="KW-0109">Calcium transport</keyword>
<keyword evidence="3 16" id="KW-0813">Transport</keyword>
<feature type="domain" description="Cation-transporting P-type ATPase N-terminal" evidence="17">
    <location>
        <begin position="77"/>
        <end position="149"/>
    </location>
</feature>
<dbReference type="SUPFAM" id="SSF56784">
    <property type="entry name" value="HAD-like"/>
    <property type="match status" value="1"/>
</dbReference>
<dbReference type="PANTHER" id="PTHR24093">
    <property type="entry name" value="CATION TRANSPORTING ATPASE"/>
    <property type="match status" value="1"/>
</dbReference>
<dbReference type="OrthoDB" id="3352408at2759"/>
<feature type="transmembrane region" description="Helical" evidence="16">
    <location>
        <begin position="161"/>
        <end position="180"/>
    </location>
</feature>
<comment type="similarity">
    <text evidence="2 16">Belongs to the cation transport ATPase (P-type) (TC 3.A.3) family. Type IIB subfamily.</text>
</comment>
<keyword evidence="14 16" id="KW-0472">Membrane</keyword>
<evidence type="ECO:0000256" key="4">
    <source>
        <dbReference type="ARBA" id="ARBA00022568"/>
    </source>
</evidence>
<keyword evidence="10" id="KW-0460">Magnesium</keyword>
<evidence type="ECO:0000256" key="6">
    <source>
        <dbReference type="ARBA" id="ARBA00022723"/>
    </source>
</evidence>
<dbReference type="SUPFAM" id="SSF81653">
    <property type="entry name" value="Calcium ATPase, transduction domain A"/>
    <property type="match status" value="1"/>
</dbReference>
<dbReference type="SMART" id="SM00831">
    <property type="entry name" value="Cation_ATPase_N"/>
    <property type="match status" value="1"/>
</dbReference>
<evidence type="ECO:0000256" key="11">
    <source>
        <dbReference type="ARBA" id="ARBA00022860"/>
    </source>
</evidence>
<dbReference type="Pfam" id="PF13246">
    <property type="entry name" value="Cation_ATPase"/>
    <property type="match status" value="1"/>
</dbReference>
<dbReference type="InterPro" id="IPR023214">
    <property type="entry name" value="HAD_sf"/>
</dbReference>
<dbReference type="InterPro" id="IPR004014">
    <property type="entry name" value="ATPase_P-typ_cation-transptr_N"/>
</dbReference>
<feature type="transmembrane region" description="Helical" evidence="16">
    <location>
        <begin position="776"/>
        <end position="795"/>
    </location>
</feature>
<dbReference type="InterPro" id="IPR006408">
    <property type="entry name" value="P-type_ATPase_IIB"/>
</dbReference>
<keyword evidence="12 16" id="KW-1133">Transmembrane helix</keyword>
<evidence type="ECO:0000256" key="12">
    <source>
        <dbReference type="ARBA" id="ARBA00022989"/>
    </source>
</evidence>
<dbReference type="SUPFAM" id="SSF81665">
    <property type="entry name" value="Calcium ATPase, transmembrane domain M"/>
    <property type="match status" value="1"/>
</dbReference>
<dbReference type="Pfam" id="PF00690">
    <property type="entry name" value="Cation_ATPase_N"/>
    <property type="match status" value="1"/>
</dbReference>
<dbReference type="EMBL" id="PKPP01000824">
    <property type="protein sequence ID" value="PWA88332.1"/>
    <property type="molecule type" value="Genomic_DNA"/>
</dbReference>
<evidence type="ECO:0000313" key="18">
    <source>
        <dbReference type="EMBL" id="PWA88332.1"/>
    </source>
</evidence>
<evidence type="ECO:0000256" key="1">
    <source>
        <dbReference type="ARBA" id="ARBA00004141"/>
    </source>
</evidence>
<comment type="caution">
    <text evidence="18">The sequence shown here is derived from an EMBL/GenBank/DDBJ whole genome shotgun (WGS) entry which is preliminary data.</text>
</comment>
<evidence type="ECO:0000256" key="10">
    <source>
        <dbReference type="ARBA" id="ARBA00022842"/>
    </source>
</evidence>
<keyword evidence="13 16" id="KW-0406">Ion transport</keyword>
<feature type="transmembrane region" description="Helical" evidence="16">
    <location>
        <begin position="882"/>
        <end position="903"/>
    </location>
</feature>
<dbReference type="GO" id="GO:0005886">
    <property type="term" value="C:plasma membrane"/>
    <property type="evidence" value="ECO:0007669"/>
    <property type="project" value="TreeGrafter"/>
</dbReference>
<name>A0A2U1PRI7_ARTAN</name>
<dbReference type="Gene3D" id="3.40.50.1000">
    <property type="entry name" value="HAD superfamily/HAD-like"/>
    <property type="match status" value="1"/>
</dbReference>
<dbReference type="InterPro" id="IPR036412">
    <property type="entry name" value="HAD-like_sf"/>
</dbReference>
<comment type="function">
    <text evidence="16">Catalyzes the hydrolysis of ATP coupled with the transport of calcium.</text>
</comment>
<comment type="subcellular location">
    <subcellularLocation>
        <location evidence="1 16">Membrane</location>
        <topology evidence="1 16">Multi-pass membrane protein</topology>
    </subcellularLocation>
</comment>
<evidence type="ECO:0000256" key="5">
    <source>
        <dbReference type="ARBA" id="ARBA00022692"/>
    </source>
</evidence>
<keyword evidence="6" id="KW-0479">Metal-binding</keyword>
<dbReference type="PANTHER" id="PTHR24093:SF434">
    <property type="entry name" value="CALCIUM-TRANSPORTING ATPASE 13, PLASMA MEMBRANE-TYPE-RELATED"/>
    <property type="match status" value="1"/>
</dbReference>
<feature type="transmembrane region" description="Helical" evidence="16">
    <location>
        <begin position="915"/>
        <end position="933"/>
    </location>
</feature>
<feature type="transmembrane region" description="Helical" evidence="16">
    <location>
        <begin position="315"/>
        <end position="335"/>
    </location>
</feature>
<evidence type="ECO:0000256" key="15">
    <source>
        <dbReference type="ARBA" id="ARBA00048694"/>
    </source>
</evidence>
<dbReference type="InterPro" id="IPR023299">
    <property type="entry name" value="ATPase_P-typ_cyto_dom_N"/>
</dbReference>
<dbReference type="AlphaFoldDB" id="A0A2U1PRI7"/>
<dbReference type="Proteomes" id="UP000245207">
    <property type="component" value="Unassembled WGS sequence"/>
</dbReference>
<gene>
    <name evidence="18" type="ORF">CTI12_AA121930</name>
</gene>
<dbReference type="InterPro" id="IPR001757">
    <property type="entry name" value="P_typ_ATPase"/>
</dbReference>
<dbReference type="EC" id="7.2.2.10" evidence="16"/>
<dbReference type="NCBIfam" id="TIGR01494">
    <property type="entry name" value="ATPase_P-type"/>
    <property type="match status" value="1"/>
</dbReference>
<dbReference type="InterPro" id="IPR018303">
    <property type="entry name" value="ATPase_P-typ_P_site"/>
</dbReference>
<dbReference type="FunFam" id="3.40.1110.10:FF:000013">
    <property type="entry name" value="Calcium-transporting ATPase"/>
    <property type="match status" value="1"/>
</dbReference>
<dbReference type="GO" id="GO:0005524">
    <property type="term" value="F:ATP binding"/>
    <property type="evidence" value="ECO:0007669"/>
    <property type="project" value="UniProtKB-KW"/>
</dbReference>
<dbReference type="InterPro" id="IPR023298">
    <property type="entry name" value="ATPase_P-typ_TM_dom_sf"/>
</dbReference>
<dbReference type="SUPFAM" id="SSF81660">
    <property type="entry name" value="Metal cation-transporting ATPase, ATP-binding domain N"/>
    <property type="match status" value="1"/>
</dbReference>
<keyword evidence="19" id="KW-1185">Reference proteome</keyword>
<evidence type="ECO:0000256" key="14">
    <source>
        <dbReference type="ARBA" id="ARBA00023136"/>
    </source>
</evidence>
<reference evidence="18 19" key="1">
    <citation type="journal article" date="2018" name="Mol. Plant">
        <title>The genome of Artemisia annua provides insight into the evolution of Asteraceae family and artemisinin biosynthesis.</title>
        <authorList>
            <person name="Shen Q."/>
            <person name="Zhang L."/>
            <person name="Liao Z."/>
            <person name="Wang S."/>
            <person name="Yan T."/>
            <person name="Shi P."/>
            <person name="Liu M."/>
            <person name="Fu X."/>
            <person name="Pan Q."/>
            <person name="Wang Y."/>
            <person name="Lv Z."/>
            <person name="Lu X."/>
            <person name="Zhang F."/>
            <person name="Jiang W."/>
            <person name="Ma Y."/>
            <person name="Chen M."/>
            <person name="Hao X."/>
            <person name="Li L."/>
            <person name="Tang Y."/>
            <person name="Lv G."/>
            <person name="Zhou Y."/>
            <person name="Sun X."/>
            <person name="Brodelius P.E."/>
            <person name="Rose J.K.C."/>
            <person name="Tang K."/>
        </authorList>
    </citation>
    <scope>NUCLEOTIDE SEQUENCE [LARGE SCALE GENOMIC DNA]</scope>
    <source>
        <strain evidence="19">cv. Huhao1</strain>
        <tissue evidence="18">Leaf</tissue>
    </source>
</reference>
<proteinExistence type="inferred from homology"/>
<evidence type="ECO:0000256" key="7">
    <source>
        <dbReference type="ARBA" id="ARBA00022741"/>
    </source>
</evidence>
<dbReference type="STRING" id="35608.A0A2U1PRI7"/>
<comment type="caution">
    <text evidence="16">Lacks conserved residue(s) required for the propagation of feature annotation.</text>
</comment>
<evidence type="ECO:0000256" key="13">
    <source>
        <dbReference type="ARBA" id="ARBA00023065"/>
    </source>
</evidence>
<dbReference type="GO" id="GO:0016887">
    <property type="term" value="F:ATP hydrolysis activity"/>
    <property type="evidence" value="ECO:0007669"/>
    <property type="project" value="InterPro"/>
</dbReference>
<dbReference type="InterPro" id="IPR059000">
    <property type="entry name" value="ATPase_P-type_domA"/>
</dbReference>
<dbReference type="Pfam" id="PF00122">
    <property type="entry name" value="E1-E2_ATPase"/>
    <property type="match status" value="1"/>
</dbReference>
<dbReference type="Gene3D" id="1.20.1110.10">
    <property type="entry name" value="Calcium-transporting ATPase, transmembrane domain"/>
    <property type="match status" value="2"/>
</dbReference>
<keyword evidence="9 16" id="KW-0067">ATP-binding</keyword>
<evidence type="ECO:0000256" key="3">
    <source>
        <dbReference type="ARBA" id="ARBA00022448"/>
    </source>
</evidence>
<keyword evidence="5 16" id="KW-0812">Transmembrane</keyword>
<dbReference type="PRINTS" id="PR00120">
    <property type="entry name" value="HATPASE"/>
</dbReference>
<comment type="catalytic activity">
    <reaction evidence="15 16">
        <text>Ca(2+)(in) + ATP + H2O = Ca(2+)(out) + ADP + phosphate + H(+)</text>
        <dbReference type="Rhea" id="RHEA:18105"/>
        <dbReference type="ChEBI" id="CHEBI:15377"/>
        <dbReference type="ChEBI" id="CHEBI:15378"/>
        <dbReference type="ChEBI" id="CHEBI:29108"/>
        <dbReference type="ChEBI" id="CHEBI:30616"/>
        <dbReference type="ChEBI" id="CHEBI:43474"/>
        <dbReference type="ChEBI" id="CHEBI:456216"/>
        <dbReference type="EC" id="7.2.2.10"/>
    </reaction>
</comment>
<evidence type="ECO:0000256" key="8">
    <source>
        <dbReference type="ARBA" id="ARBA00022837"/>
    </source>
</evidence>
<keyword evidence="7 16" id="KW-0547">Nucleotide-binding</keyword>
<dbReference type="InterPro" id="IPR006068">
    <property type="entry name" value="ATPase_P-typ_cation-transptr_C"/>
</dbReference>
<evidence type="ECO:0000256" key="16">
    <source>
        <dbReference type="RuleBase" id="RU361146"/>
    </source>
</evidence>
<dbReference type="Pfam" id="PF00689">
    <property type="entry name" value="Cation_ATPase_C"/>
    <property type="match status" value="1"/>
</dbReference>
<evidence type="ECO:0000256" key="2">
    <source>
        <dbReference type="ARBA" id="ARBA00006124"/>
    </source>
</evidence>
<dbReference type="Gene3D" id="2.70.150.10">
    <property type="entry name" value="Calcium-transporting ATPase, cytoplasmic transduction domain A"/>
    <property type="match status" value="1"/>
</dbReference>
<sequence length="951" mass="104584">MSSNKVQSSCEVGALLYNRSTITLTGAQKRWRRAYFSIHFSNTMSTIAKVANKRFPSIDRTDLTNLVERKDLNMLQKFNGVEGLAKSLHTTLENGIMSHDIEKRRTAFGSNTYEQPAQRGFFPFMMEAFRDTTILILLVCAILSLVFGFKDNGAKDGWYEAAGIFVMASLIITVSAVTNFKQEKQFDCFFKISNTIQIDAIREGRRQKISLFDVVVGDVIPLNIGDQVPADGVIINEHSLLIDESSVTGESDHIDINAIKNPFLFSGSKVADGHGQMLVLSVGMNTTWGKMMSSITGDCNEQTPIRSRINKLASLFAKVGLLAVILDCVISAIRYCTGYTKDKNGNWNYNGKCTDTNDILNSFTRAVVATTEGIPLAVILTLACCMKGMMFDQAMVRKPSACETMGAVTVICTDKTGTLTLNQMKVTNFWVGLDLIENNSAVDAKVLELYRQGVGLNTTGNVYKSVAGAAHEYCGSPTEKAILSWAVTELGMDIDKVKRNSTILDVKTFNSEKKRSGVSARKKEDESIHLHWKGAAEIVLAMCSNYCQKNGLIKSIDHEDKSRFEKLIQGMAAHSLRCIAFAHTQIPKDGTYKTLNEQGLTLLGIVGIKDPCRPGVREAVNACRSAGLSIKMITGDNVFTAKAIATECGILEAGQQVIEGEVIEGEEFQKYTEEERMKKVDSIRVMARSSPFDKLLMVQCLKKKGHVVAVTGHAIDDAPALKEADIGISMGIEGTEAARENSDLVILNGDFASVVLALMWGRCVQNNIQKFFQFQLTANVVALVINFVKAASAGGTPLMPVQLLLVNIIINTLGALALGTERPTKELMHEPPVARSAPLITNVMWRNLLTQSLFQIICQVSNKFNSRQLEKRNVFEGIHKSYLFLGIIGVTITLQVVMVEFLSNFADTEKLDPEHWGICIAIAALSLAIGWSVKMMPVPDTPMLNYIEGWI</sequence>
<keyword evidence="8 16" id="KW-0106">Calcium</keyword>
<evidence type="ECO:0000256" key="9">
    <source>
        <dbReference type="ARBA" id="ARBA00022840"/>
    </source>
</evidence>
<organism evidence="18 19">
    <name type="scientific">Artemisia annua</name>
    <name type="common">Sweet wormwood</name>
    <dbReference type="NCBI Taxonomy" id="35608"/>
    <lineage>
        <taxon>Eukaryota</taxon>
        <taxon>Viridiplantae</taxon>
        <taxon>Streptophyta</taxon>
        <taxon>Embryophyta</taxon>
        <taxon>Tracheophyta</taxon>
        <taxon>Spermatophyta</taxon>
        <taxon>Magnoliopsida</taxon>
        <taxon>eudicotyledons</taxon>
        <taxon>Gunneridae</taxon>
        <taxon>Pentapetalae</taxon>
        <taxon>asterids</taxon>
        <taxon>campanulids</taxon>
        <taxon>Asterales</taxon>
        <taxon>Asteraceae</taxon>
        <taxon>Asteroideae</taxon>
        <taxon>Anthemideae</taxon>
        <taxon>Artemisiinae</taxon>
        <taxon>Artemisia</taxon>
    </lineage>
</organism>
<evidence type="ECO:0000313" key="19">
    <source>
        <dbReference type="Proteomes" id="UP000245207"/>
    </source>
</evidence>
<dbReference type="FunFam" id="2.70.150.10:FF:000006">
    <property type="entry name" value="Calcium-transporting ATPase"/>
    <property type="match status" value="1"/>
</dbReference>
<dbReference type="NCBIfam" id="TIGR01517">
    <property type="entry name" value="ATPase-IIB_Ca"/>
    <property type="match status" value="1"/>
</dbReference>
<keyword evidence="11" id="KW-0112">Calmodulin-binding</keyword>
<dbReference type="GO" id="GO:0046872">
    <property type="term" value="F:metal ion binding"/>
    <property type="evidence" value="ECO:0007669"/>
    <property type="project" value="UniProtKB-KW"/>
</dbReference>
<feature type="transmembrane region" description="Helical" evidence="16">
    <location>
        <begin position="801"/>
        <end position="819"/>
    </location>
</feature>
<evidence type="ECO:0000259" key="17">
    <source>
        <dbReference type="SMART" id="SM00831"/>
    </source>
</evidence>
<protein>
    <recommendedName>
        <fullName evidence="16">Calcium-transporting ATPase</fullName>
        <ecNumber evidence="16">7.2.2.10</ecNumber>
    </recommendedName>
</protein>
<dbReference type="FunFam" id="3.40.50.1000:FF:000193">
    <property type="entry name" value="Plasma membrane calcium-transporting ATPase 2"/>
    <property type="match status" value="1"/>
</dbReference>
<accession>A0A2U1PRI7</accession>
<dbReference type="Gene3D" id="3.40.1110.10">
    <property type="entry name" value="Calcium-transporting ATPase, cytoplasmic domain N"/>
    <property type="match status" value="1"/>
</dbReference>
<dbReference type="GO" id="GO:0005388">
    <property type="term" value="F:P-type calcium transporter activity"/>
    <property type="evidence" value="ECO:0007669"/>
    <property type="project" value="UniProtKB-EC"/>
</dbReference>